<reference evidence="16" key="1">
    <citation type="journal article" date="2014" name="Int. J. Syst. Evol. Microbiol.">
        <title>Complete genome sequence of Corynebacterium casei LMG S-19264T (=DSM 44701T), isolated from a smear-ripened cheese.</title>
        <authorList>
            <consortium name="US DOE Joint Genome Institute (JGI-PGF)"/>
            <person name="Walter F."/>
            <person name="Albersmeier A."/>
            <person name="Kalinowski J."/>
            <person name="Ruckert C."/>
        </authorList>
    </citation>
    <scope>NUCLEOTIDE SEQUENCE</scope>
    <source>
        <strain evidence="16">JCM 19831</strain>
    </source>
</reference>
<keyword evidence="17" id="KW-1185">Reference proteome</keyword>
<dbReference type="Pfam" id="PF07730">
    <property type="entry name" value="HisKA_3"/>
    <property type="match status" value="1"/>
</dbReference>
<name>A0A917UHY2_9ACTN</name>
<feature type="transmembrane region" description="Helical" evidence="13">
    <location>
        <begin position="88"/>
        <end position="105"/>
    </location>
</feature>
<evidence type="ECO:0000256" key="10">
    <source>
        <dbReference type="ARBA" id="ARBA00022989"/>
    </source>
</evidence>
<dbReference type="GO" id="GO:0046983">
    <property type="term" value="F:protein dimerization activity"/>
    <property type="evidence" value="ECO:0007669"/>
    <property type="project" value="InterPro"/>
</dbReference>
<feature type="transmembrane region" description="Helical" evidence="13">
    <location>
        <begin position="6"/>
        <end position="28"/>
    </location>
</feature>
<keyword evidence="8" id="KW-0418">Kinase</keyword>
<dbReference type="Pfam" id="PF13493">
    <property type="entry name" value="DUF4118"/>
    <property type="match status" value="1"/>
</dbReference>
<keyword evidence="9" id="KW-0067">ATP-binding</keyword>
<evidence type="ECO:0000256" key="4">
    <source>
        <dbReference type="ARBA" id="ARBA00022553"/>
    </source>
</evidence>
<dbReference type="Proteomes" id="UP000642070">
    <property type="component" value="Unassembled WGS sequence"/>
</dbReference>
<dbReference type="InterPro" id="IPR011712">
    <property type="entry name" value="Sig_transdc_His_kin_sub3_dim/P"/>
</dbReference>
<keyword evidence="6 13" id="KW-0812">Transmembrane</keyword>
<evidence type="ECO:0000256" key="6">
    <source>
        <dbReference type="ARBA" id="ARBA00022692"/>
    </source>
</evidence>
<dbReference type="InterPro" id="IPR003018">
    <property type="entry name" value="GAF"/>
</dbReference>
<dbReference type="GO" id="GO:0000155">
    <property type="term" value="F:phosphorelay sensor kinase activity"/>
    <property type="evidence" value="ECO:0007669"/>
    <property type="project" value="InterPro"/>
</dbReference>
<dbReference type="InterPro" id="IPR036890">
    <property type="entry name" value="HATPase_C_sf"/>
</dbReference>
<dbReference type="PANTHER" id="PTHR24421">
    <property type="entry name" value="NITRATE/NITRITE SENSOR PROTEIN NARX-RELATED"/>
    <property type="match status" value="1"/>
</dbReference>
<dbReference type="AlphaFoldDB" id="A0A917UHY2"/>
<evidence type="ECO:0000313" key="17">
    <source>
        <dbReference type="Proteomes" id="UP000642070"/>
    </source>
</evidence>
<gene>
    <name evidence="16" type="ORF">GCM10007977_110290</name>
</gene>
<dbReference type="EMBL" id="BMPI01000140">
    <property type="protein sequence ID" value="GGM90184.1"/>
    <property type="molecule type" value="Genomic_DNA"/>
</dbReference>
<dbReference type="Gene3D" id="1.20.5.1930">
    <property type="match status" value="1"/>
</dbReference>
<dbReference type="Gene3D" id="1.20.120.620">
    <property type="entry name" value="Backbone structure of the membrane domain of e. Coli histidine kinase receptor kdpd"/>
    <property type="match status" value="1"/>
</dbReference>
<evidence type="ECO:0000259" key="14">
    <source>
        <dbReference type="SMART" id="SM00065"/>
    </source>
</evidence>
<dbReference type="PANTHER" id="PTHR24421:SF10">
    <property type="entry name" value="NITRATE_NITRITE SENSOR PROTEIN NARQ"/>
    <property type="match status" value="1"/>
</dbReference>
<dbReference type="InterPro" id="IPR003594">
    <property type="entry name" value="HATPase_dom"/>
</dbReference>
<evidence type="ECO:0000313" key="16">
    <source>
        <dbReference type="EMBL" id="GGM90184.1"/>
    </source>
</evidence>
<dbReference type="GO" id="GO:0005524">
    <property type="term" value="F:ATP binding"/>
    <property type="evidence" value="ECO:0007669"/>
    <property type="project" value="UniProtKB-KW"/>
</dbReference>
<evidence type="ECO:0000256" key="12">
    <source>
        <dbReference type="ARBA" id="ARBA00023136"/>
    </source>
</evidence>
<dbReference type="GO" id="GO:0016020">
    <property type="term" value="C:membrane"/>
    <property type="evidence" value="ECO:0007669"/>
    <property type="project" value="UniProtKB-SubCell"/>
</dbReference>
<comment type="catalytic activity">
    <reaction evidence="1">
        <text>ATP + protein L-histidine = ADP + protein N-phospho-L-histidine.</text>
        <dbReference type="EC" id="2.7.13.3"/>
    </reaction>
</comment>
<organism evidence="16 17">
    <name type="scientific">Dactylosporangium sucinum</name>
    <dbReference type="NCBI Taxonomy" id="1424081"/>
    <lineage>
        <taxon>Bacteria</taxon>
        <taxon>Bacillati</taxon>
        <taxon>Actinomycetota</taxon>
        <taxon>Actinomycetes</taxon>
        <taxon>Micromonosporales</taxon>
        <taxon>Micromonosporaceae</taxon>
        <taxon>Dactylosporangium</taxon>
    </lineage>
</organism>
<dbReference type="CDD" id="cd16917">
    <property type="entry name" value="HATPase_UhpB-NarQ-NarX-like"/>
    <property type="match status" value="1"/>
</dbReference>
<dbReference type="SUPFAM" id="SSF55874">
    <property type="entry name" value="ATPase domain of HSP90 chaperone/DNA topoisomerase II/histidine kinase"/>
    <property type="match status" value="1"/>
</dbReference>
<feature type="domain" description="GAF" evidence="14">
    <location>
        <begin position="267"/>
        <end position="421"/>
    </location>
</feature>
<keyword evidence="5" id="KW-0808">Transferase</keyword>
<feature type="transmembrane region" description="Helical" evidence="13">
    <location>
        <begin position="40"/>
        <end position="73"/>
    </location>
</feature>
<comment type="subcellular location">
    <subcellularLocation>
        <location evidence="2">Membrane</location>
        <topology evidence="2">Multi-pass membrane protein</topology>
    </subcellularLocation>
</comment>
<dbReference type="InterPro" id="IPR029016">
    <property type="entry name" value="GAF-like_dom_sf"/>
</dbReference>
<evidence type="ECO:0000256" key="2">
    <source>
        <dbReference type="ARBA" id="ARBA00004141"/>
    </source>
</evidence>
<dbReference type="InterPro" id="IPR038318">
    <property type="entry name" value="KdpD_sf"/>
</dbReference>
<sequence length="637" mass="67303">MRPTPPPPWLGILVALLFITLETLFTLPVHTFTRESTPSVIYLLGVVLVSVVWGLWLGVATALASVVAFVSFFVRPISNLADSDVRDVTPIVVFVSVAVVVSALANQSRMRAAQAQESDLTADLARLLLDTDDVAAALPAVSQKITQALDLPVVVIEPGLGPPPEETVPDEFAADGVAREGVRRTTFPLRHDGTLLGTLRVPDGVPDRQVLRLQQRVIPPLASLLHAARERGAMVNALAENGEELRARAAQQAALRRVATLVARAVNPAEVFHAVTTEVSRLLDNRHTTLLHFEPDDTVTIVSTNQPGLMALPHDRWRTAASGNGHGENASVAEMVRRTGQAARTDSYADKSGPGNACRLALGIEAAVAVPIVVENRLWGTLTVTSAQPEPLPPDAETRITDFTDLAATAIANADSRAQLVASRARIATAADDARQRIERDLHDGAQQQLIAISLNLRAAEEADVSPEQLRAHMAQAATSLSGVMADLRELARGIHPAVLGAGGLAPALKALARRSAIPVRLRVHTDHRPPTPVEVAAYYVVSESLTNAAKHSQASVVDVSVTTQSDVLELAIHDDGVGGADPARGSGLTGLQDRVEALGGHLAISSPLNAGTSLLVTIPTRTGKPAADLGHVPAPR</sequence>
<comment type="caution">
    <text evidence="16">The sequence shown here is derived from an EMBL/GenBank/DDBJ whole genome shotgun (WGS) entry which is preliminary data.</text>
</comment>
<evidence type="ECO:0000256" key="9">
    <source>
        <dbReference type="ARBA" id="ARBA00022840"/>
    </source>
</evidence>
<keyword evidence="4" id="KW-0597">Phosphoprotein</keyword>
<proteinExistence type="predicted"/>
<reference evidence="16" key="2">
    <citation type="submission" date="2020-09" db="EMBL/GenBank/DDBJ databases">
        <authorList>
            <person name="Sun Q."/>
            <person name="Ohkuma M."/>
        </authorList>
    </citation>
    <scope>NUCLEOTIDE SEQUENCE</scope>
    <source>
        <strain evidence="16">JCM 19831</strain>
    </source>
</reference>
<dbReference type="InterPro" id="IPR050482">
    <property type="entry name" value="Sensor_HK_TwoCompSys"/>
</dbReference>
<dbReference type="SUPFAM" id="SSF55781">
    <property type="entry name" value="GAF domain-like"/>
    <property type="match status" value="1"/>
</dbReference>
<dbReference type="SMART" id="SM00065">
    <property type="entry name" value="GAF"/>
    <property type="match status" value="1"/>
</dbReference>
<accession>A0A917UHY2</accession>
<evidence type="ECO:0000256" key="13">
    <source>
        <dbReference type="SAM" id="Phobius"/>
    </source>
</evidence>
<evidence type="ECO:0000259" key="15">
    <source>
        <dbReference type="SMART" id="SM00387"/>
    </source>
</evidence>
<dbReference type="EC" id="2.7.13.3" evidence="3"/>
<evidence type="ECO:0000256" key="5">
    <source>
        <dbReference type="ARBA" id="ARBA00022679"/>
    </source>
</evidence>
<protein>
    <recommendedName>
        <fullName evidence="3">histidine kinase</fullName>
        <ecNumber evidence="3">2.7.13.3</ecNumber>
    </recommendedName>
</protein>
<dbReference type="Gene3D" id="3.30.450.40">
    <property type="match status" value="1"/>
</dbReference>
<dbReference type="Pfam" id="PF02518">
    <property type="entry name" value="HATPase_c"/>
    <property type="match status" value="1"/>
</dbReference>
<keyword evidence="11" id="KW-0902">Two-component regulatory system</keyword>
<keyword evidence="10 13" id="KW-1133">Transmembrane helix</keyword>
<evidence type="ECO:0000256" key="8">
    <source>
        <dbReference type="ARBA" id="ARBA00022777"/>
    </source>
</evidence>
<evidence type="ECO:0000256" key="11">
    <source>
        <dbReference type="ARBA" id="ARBA00023012"/>
    </source>
</evidence>
<keyword evidence="7" id="KW-0547">Nucleotide-binding</keyword>
<feature type="domain" description="Histidine kinase/HSP90-like ATPase" evidence="15">
    <location>
        <begin position="533"/>
        <end position="623"/>
    </location>
</feature>
<dbReference type="Pfam" id="PF01590">
    <property type="entry name" value="GAF"/>
    <property type="match status" value="1"/>
</dbReference>
<dbReference type="Gene3D" id="3.30.565.10">
    <property type="entry name" value="Histidine kinase-like ATPase, C-terminal domain"/>
    <property type="match status" value="1"/>
</dbReference>
<dbReference type="SMART" id="SM00387">
    <property type="entry name" value="HATPase_c"/>
    <property type="match status" value="1"/>
</dbReference>
<evidence type="ECO:0000256" key="7">
    <source>
        <dbReference type="ARBA" id="ARBA00022741"/>
    </source>
</evidence>
<dbReference type="InterPro" id="IPR025201">
    <property type="entry name" value="KdpD_TM"/>
</dbReference>
<evidence type="ECO:0000256" key="3">
    <source>
        <dbReference type="ARBA" id="ARBA00012438"/>
    </source>
</evidence>
<evidence type="ECO:0000256" key="1">
    <source>
        <dbReference type="ARBA" id="ARBA00000085"/>
    </source>
</evidence>
<keyword evidence="12 13" id="KW-0472">Membrane</keyword>